<feature type="chain" id="PRO_5037116869" evidence="4">
    <location>
        <begin position="18"/>
        <end position="458"/>
    </location>
</feature>
<organism evidence="5 6">
    <name type="scientific">Roseibacillus ishigakijimensis</name>
    <dbReference type="NCBI Taxonomy" id="454146"/>
    <lineage>
        <taxon>Bacteria</taxon>
        <taxon>Pseudomonadati</taxon>
        <taxon>Verrucomicrobiota</taxon>
        <taxon>Verrucomicrobiia</taxon>
        <taxon>Verrucomicrobiales</taxon>
        <taxon>Verrucomicrobiaceae</taxon>
        <taxon>Roseibacillus</taxon>
    </lineage>
</organism>
<evidence type="ECO:0000256" key="3">
    <source>
        <dbReference type="PROSITE-ProRule" id="PRU00339"/>
    </source>
</evidence>
<dbReference type="PANTHER" id="PTHR45586">
    <property type="entry name" value="TPR REPEAT-CONTAINING PROTEIN PA4667"/>
    <property type="match status" value="1"/>
</dbReference>
<dbReference type="SUPFAM" id="SSF81901">
    <property type="entry name" value="HCP-like"/>
    <property type="match status" value="1"/>
</dbReference>
<reference evidence="5" key="1">
    <citation type="submission" date="2021-01" db="EMBL/GenBank/DDBJ databases">
        <title>Modified the classification status of verrucomicrobia.</title>
        <authorList>
            <person name="Feng X."/>
        </authorList>
    </citation>
    <scope>NUCLEOTIDE SEQUENCE</scope>
    <source>
        <strain evidence="5">KCTC 12986</strain>
    </source>
</reference>
<comment type="caution">
    <text evidence="5">The sequence shown here is derived from an EMBL/GenBank/DDBJ whole genome shotgun (WGS) entry which is preliminary data.</text>
</comment>
<dbReference type="Gene3D" id="1.25.40.10">
    <property type="entry name" value="Tetratricopeptide repeat domain"/>
    <property type="match status" value="2"/>
</dbReference>
<dbReference type="PROSITE" id="PS50005">
    <property type="entry name" value="TPR"/>
    <property type="match status" value="2"/>
</dbReference>
<dbReference type="AlphaFoldDB" id="A0A934VKZ2"/>
<evidence type="ECO:0000256" key="1">
    <source>
        <dbReference type="ARBA" id="ARBA00022737"/>
    </source>
</evidence>
<evidence type="ECO:0000313" key="6">
    <source>
        <dbReference type="Proteomes" id="UP000604083"/>
    </source>
</evidence>
<evidence type="ECO:0000256" key="4">
    <source>
        <dbReference type="SAM" id="SignalP"/>
    </source>
</evidence>
<feature type="signal peptide" evidence="4">
    <location>
        <begin position="1"/>
        <end position="17"/>
    </location>
</feature>
<dbReference type="PANTHER" id="PTHR45586:SF15">
    <property type="entry name" value="TPR REPEAT-CONTAINING PROTEIN YPIA"/>
    <property type="match status" value="1"/>
</dbReference>
<evidence type="ECO:0000313" key="5">
    <source>
        <dbReference type="EMBL" id="MBK1834154.1"/>
    </source>
</evidence>
<dbReference type="EMBL" id="JAENIO010000018">
    <property type="protein sequence ID" value="MBK1834154.1"/>
    <property type="molecule type" value="Genomic_DNA"/>
</dbReference>
<accession>A0A934VKZ2</accession>
<dbReference type="Pfam" id="PF14559">
    <property type="entry name" value="TPR_19"/>
    <property type="match status" value="1"/>
</dbReference>
<feature type="repeat" description="TPR" evidence="3">
    <location>
        <begin position="156"/>
        <end position="189"/>
    </location>
</feature>
<dbReference type="InterPro" id="IPR019734">
    <property type="entry name" value="TPR_rpt"/>
</dbReference>
<dbReference type="Pfam" id="PF13432">
    <property type="entry name" value="TPR_16"/>
    <property type="match status" value="1"/>
</dbReference>
<dbReference type="SMART" id="SM00028">
    <property type="entry name" value="TPR"/>
    <property type="match status" value="4"/>
</dbReference>
<name>A0A934VKZ2_9BACT</name>
<dbReference type="RefSeq" id="WP_200391588.1">
    <property type="nucleotide sequence ID" value="NZ_JAENIO010000018.1"/>
</dbReference>
<keyword evidence="1" id="KW-0677">Repeat</keyword>
<dbReference type="InterPro" id="IPR051012">
    <property type="entry name" value="CellSynth/LPSAsmb/PSIAsmb"/>
</dbReference>
<keyword evidence="4" id="KW-0732">Signal</keyword>
<sequence length="458" mass="50132">MTRLFLALSLLATGAFAAPQMPLSQSYWQDPAFLKEFNGSYRINANIEPVLTSEERGLLRDIQSLMSTGQRTNTINKLKASPLVNTSPAVQFNLANVLSENGRLEEAIVYYRKAIKELPSFRRAHQNLAYALFREGEVDEAYDHLLETVRLGGGDGSVHGLLGHCFQQKGQPEAALLSFRQALVTQPETTEWKIGVAHSLQQLNRSAEALAHYESLEEKSDLVHLQIALLHNELGQPGKALAKLEVLRRKEALDADYEILLGTLLLNHGNPLQGASVLKDVIGAASFTNHPAALNAVRFSLESGHRALAGELHELVKTDELSPAQSTTHRRLQAQLLLAQAGEGGEDAASQKEEGLALLRELVTANPTDSHSLLLLGQQQVEAGENRAALLTFEQAIHAEGSHSPQAMLAKVQTHVALQEHEQAIPVLKDYLAINDDPSVRDYLSALENIVRARTVAQ</sequence>
<feature type="repeat" description="TPR" evidence="3">
    <location>
        <begin position="88"/>
        <end position="121"/>
    </location>
</feature>
<protein>
    <submittedName>
        <fullName evidence="5">Tetratricopeptide repeat protein</fullName>
    </submittedName>
</protein>
<gene>
    <name evidence="5" type="ORF">JIN78_08780</name>
</gene>
<proteinExistence type="predicted"/>
<keyword evidence="2 3" id="KW-0802">TPR repeat</keyword>
<dbReference type="Proteomes" id="UP000604083">
    <property type="component" value="Unassembled WGS sequence"/>
</dbReference>
<dbReference type="SUPFAM" id="SSF48452">
    <property type="entry name" value="TPR-like"/>
    <property type="match status" value="1"/>
</dbReference>
<evidence type="ECO:0000256" key="2">
    <source>
        <dbReference type="ARBA" id="ARBA00022803"/>
    </source>
</evidence>
<dbReference type="InterPro" id="IPR011990">
    <property type="entry name" value="TPR-like_helical_dom_sf"/>
</dbReference>
<keyword evidence="6" id="KW-1185">Reference proteome</keyword>